<evidence type="ECO:0000313" key="2">
    <source>
        <dbReference type="EMBL" id="GAI79425.1"/>
    </source>
</evidence>
<feature type="non-terminal residue" evidence="2">
    <location>
        <position position="182"/>
    </location>
</feature>
<evidence type="ECO:0000256" key="1">
    <source>
        <dbReference type="SAM" id="MobiDB-lite"/>
    </source>
</evidence>
<organism evidence="2">
    <name type="scientific">marine sediment metagenome</name>
    <dbReference type="NCBI Taxonomy" id="412755"/>
    <lineage>
        <taxon>unclassified sequences</taxon>
        <taxon>metagenomes</taxon>
        <taxon>ecological metagenomes</taxon>
    </lineage>
</organism>
<evidence type="ECO:0008006" key="3">
    <source>
        <dbReference type="Google" id="ProtNLM"/>
    </source>
</evidence>
<reference evidence="2" key="1">
    <citation type="journal article" date="2014" name="Front. Microbiol.">
        <title>High frequency of phylogenetically diverse reductive dehalogenase-homologous genes in deep subseafloor sedimentary metagenomes.</title>
        <authorList>
            <person name="Kawai M."/>
            <person name="Futagami T."/>
            <person name="Toyoda A."/>
            <person name="Takaki Y."/>
            <person name="Nishi S."/>
            <person name="Hori S."/>
            <person name="Arai W."/>
            <person name="Tsubouchi T."/>
            <person name="Morono Y."/>
            <person name="Uchiyama I."/>
            <person name="Ito T."/>
            <person name="Fujiyama A."/>
            <person name="Inagaki F."/>
            <person name="Takami H."/>
        </authorList>
    </citation>
    <scope>NUCLEOTIDE SEQUENCE</scope>
    <source>
        <strain evidence="2">Expedition CK06-06</strain>
    </source>
</reference>
<feature type="compositionally biased region" description="Low complexity" evidence="1">
    <location>
        <begin position="39"/>
        <end position="63"/>
    </location>
</feature>
<dbReference type="PROSITE" id="PS51257">
    <property type="entry name" value="PROKAR_LIPOPROTEIN"/>
    <property type="match status" value="1"/>
</dbReference>
<sequence>MKRHPKGIMKMNKIAILSIILAMAVGLGGCTTINPPASPTTESAPAETAPATGVAPPTTATTIPAPPEVPQEVLLIWKSAAPSGVTPNLSGELILEPNKAKPSGQTFEVISTAGSNKDSEVFYLDKGQWADILVSCSDMPIYYLSEESGAAHLVVCHWATQPDKPDLKGRAYFEPDMGIFNP</sequence>
<dbReference type="EMBL" id="BARW01005445">
    <property type="protein sequence ID" value="GAI79425.1"/>
    <property type="molecule type" value="Genomic_DNA"/>
</dbReference>
<protein>
    <recommendedName>
        <fullName evidence="3">Lipoprotein</fullName>
    </recommendedName>
</protein>
<gene>
    <name evidence="2" type="ORF">S12H4_11859</name>
</gene>
<comment type="caution">
    <text evidence="2">The sequence shown here is derived from an EMBL/GenBank/DDBJ whole genome shotgun (WGS) entry which is preliminary data.</text>
</comment>
<accession>X1SVQ2</accession>
<name>X1SVQ2_9ZZZZ</name>
<dbReference type="AlphaFoldDB" id="X1SVQ2"/>
<feature type="region of interest" description="Disordered" evidence="1">
    <location>
        <begin position="36"/>
        <end position="65"/>
    </location>
</feature>
<proteinExistence type="predicted"/>